<protein>
    <recommendedName>
        <fullName evidence="3">Heme NO-binding domain-containing protein</fullName>
    </recommendedName>
</protein>
<name>A0A081C3W8_VECG1</name>
<evidence type="ECO:0000313" key="1">
    <source>
        <dbReference type="EMBL" id="GAK59273.1"/>
    </source>
</evidence>
<reference evidence="1" key="1">
    <citation type="journal article" date="2015" name="PeerJ">
        <title>First genomic representation of candidate bacterial phylum KSB3 points to enhanced environmental sensing as a trigger of wastewater bulking.</title>
        <authorList>
            <person name="Sekiguchi Y."/>
            <person name="Ohashi A."/>
            <person name="Parks D.H."/>
            <person name="Yamauchi T."/>
            <person name="Tyson G.W."/>
            <person name="Hugenholtz P."/>
        </authorList>
    </citation>
    <scope>NUCLEOTIDE SEQUENCE [LARGE SCALE GENOMIC DNA]</scope>
</reference>
<gene>
    <name evidence="1" type="ORF">U27_06250</name>
</gene>
<evidence type="ECO:0008006" key="3">
    <source>
        <dbReference type="Google" id="ProtNLM"/>
    </source>
</evidence>
<proteinExistence type="predicted"/>
<sequence length="170" mass="19455">MAGKLSGFYFKQVVNALMNPNITLRKYAKHIENMRDDGWYDWDEYIEIVNEIAQKLSPRVLENIGRDLVTQSKPLFVQQGFDTPDKILEDYYALFSANIKGAPAKDEVHTVSYEAGHAIIEAGLAQPTALVKGYLRGIVEMFDQQIQSFTCEEVKNDKGFKVNRMELTWN</sequence>
<dbReference type="HOGENOM" id="CLU_1609052_0_0_0"/>
<keyword evidence="2" id="KW-1185">Reference proteome</keyword>
<dbReference type="eggNOG" id="ENOG502ZU9Z">
    <property type="taxonomic scope" value="Bacteria"/>
</dbReference>
<dbReference type="EMBL" id="DF820469">
    <property type="protein sequence ID" value="GAK59273.1"/>
    <property type="molecule type" value="Genomic_DNA"/>
</dbReference>
<evidence type="ECO:0000313" key="2">
    <source>
        <dbReference type="Proteomes" id="UP000030661"/>
    </source>
</evidence>
<dbReference type="Proteomes" id="UP000030661">
    <property type="component" value="Unassembled WGS sequence"/>
</dbReference>
<dbReference type="AlphaFoldDB" id="A0A081C3W8"/>
<organism evidence="1">
    <name type="scientific">Vecturithrix granuli</name>
    <dbReference type="NCBI Taxonomy" id="1499967"/>
    <lineage>
        <taxon>Bacteria</taxon>
        <taxon>Candidatus Moduliflexota</taxon>
        <taxon>Candidatus Vecturitrichia</taxon>
        <taxon>Candidatus Vecturitrichales</taxon>
        <taxon>Candidatus Vecturitrichaceae</taxon>
        <taxon>Candidatus Vecturithrix</taxon>
    </lineage>
</organism>
<accession>A0A081C3W8</accession>